<dbReference type="PANTHER" id="PTHR36303">
    <property type="entry name" value="2',3'-CYCLIC-NUCLEOTIDE 2'-PHOSPHODIESTERASE"/>
    <property type="match status" value="1"/>
</dbReference>
<dbReference type="Gene3D" id="3.60.21.10">
    <property type="match status" value="1"/>
</dbReference>
<dbReference type="PIRSF" id="PIRSF004789">
    <property type="entry name" value="DR1281"/>
    <property type="match status" value="1"/>
</dbReference>
<evidence type="ECO:0000256" key="1">
    <source>
        <dbReference type="ARBA" id="ARBA00022723"/>
    </source>
</evidence>
<feature type="binding site" evidence="6">
    <location>
        <position position="153"/>
    </location>
    <ligand>
        <name>Fe cation</name>
        <dbReference type="ChEBI" id="CHEBI:24875"/>
        <label>2</label>
    </ligand>
</feature>
<dbReference type="Proteomes" id="UP000623250">
    <property type="component" value="Unassembled WGS sequence"/>
</dbReference>
<dbReference type="GO" id="GO:0004113">
    <property type="term" value="F:2',3'-cyclic-nucleotide 3'-phosphodiesterase activity"/>
    <property type="evidence" value="ECO:0007669"/>
    <property type="project" value="TreeGrafter"/>
</dbReference>
<dbReference type="SUPFAM" id="SSF56300">
    <property type="entry name" value="Metallo-dependent phosphatases"/>
    <property type="match status" value="1"/>
</dbReference>
<feature type="binding site" evidence="6">
    <location>
        <position position="8"/>
    </location>
    <ligand>
        <name>Fe cation</name>
        <dbReference type="ChEBI" id="CHEBI:24875"/>
        <label>1</label>
    </ligand>
</feature>
<dbReference type="EMBL" id="JAEMUK010000005">
    <property type="protein sequence ID" value="MBJ7542368.1"/>
    <property type="molecule type" value="Genomic_DNA"/>
</dbReference>
<sequence length="285" mass="30315">MRLLFLGDVLGRAGRNAVCEALPDLRARLAADFVIVNGENAAGGFGITEVICQDLLDAGADVVTTGNHVWDQREALVFIGRQPRMLRPLNFPSGTPGLGAGLFRAANGADVLVLNVMGRVFMDALEDPFKMVEREITACPLKRGADAIFIDFHAEATSEKQALGVAFDGRVSAVIGTHTHVPTADARVLPGGTAYLTDAGMCGDYNSIIGMDKEEPVHRFLTRIPSGRFTPALGPATICGAFIEIDDATGLATSIVPVRDGAALGGKREDELTSRAIAEWLEKNR</sequence>
<evidence type="ECO:0000256" key="5">
    <source>
        <dbReference type="PIRSR" id="PIRSR004789-50"/>
    </source>
</evidence>
<accession>A0A8I1KKU3</accession>
<evidence type="ECO:0000256" key="4">
    <source>
        <dbReference type="ARBA" id="ARBA00061401"/>
    </source>
</evidence>
<dbReference type="GO" id="GO:0046872">
    <property type="term" value="F:metal ion binding"/>
    <property type="evidence" value="ECO:0007669"/>
    <property type="project" value="UniProtKB-KW"/>
</dbReference>
<reference evidence="7 8" key="1">
    <citation type="submission" date="2020-12" db="EMBL/GenBank/DDBJ databases">
        <title>Revised draft genomes of Rhodomicrobium vannielii ATCC 17100 and Rhodomicrobium udaipurense JA643.</title>
        <authorList>
            <person name="Conners E.M."/>
            <person name="Davenport E.J."/>
            <person name="Bose A."/>
        </authorList>
    </citation>
    <scope>NUCLEOTIDE SEQUENCE [LARGE SCALE GENOMIC DNA]</scope>
    <source>
        <strain evidence="7 8">JA643</strain>
    </source>
</reference>
<evidence type="ECO:0000313" key="7">
    <source>
        <dbReference type="EMBL" id="MBJ7542368.1"/>
    </source>
</evidence>
<dbReference type="Pfam" id="PF13277">
    <property type="entry name" value="YmdB"/>
    <property type="match status" value="1"/>
</dbReference>
<keyword evidence="1 6" id="KW-0479">Metal-binding</keyword>
<dbReference type="PANTHER" id="PTHR36303:SF1">
    <property type="entry name" value="2',3'-CYCLIC-NUCLEOTIDE 2'-PHOSPHODIESTERASE"/>
    <property type="match status" value="1"/>
</dbReference>
<evidence type="ECO:0000256" key="3">
    <source>
        <dbReference type="ARBA" id="ARBA00023004"/>
    </source>
</evidence>
<feature type="binding site" evidence="6">
    <location>
        <position position="180"/>
    </location>
    <ligand>
        <name>Fe cation</name>
        <dbReference type="ChEBI" id="CHEBI:24875"/>
        <label>1</label>
    </ligand>
</feature>
<dbReference type="CDD" id="cd07382">
    <property type="entry name" value="MPP_DR1281"/>
    <property type="match status" value="1"/>
</dbReference>
<comment type="similarity">
    <text evidence="4">Belongs to the YmdB-like family.</text>
</comment>
<dbReference type="InterPro" id="IPR005235">
    <property type="entry name" value="YmdB-like"/>
</dbReference>
<protein>
    <submittedName>
        <fullName evidence="7">TIGR00282 family metallophosphoesterase</fullName>
    </submittedName>
</protein>
<keyword evidence="8" id="KW-1185">Reference proteome</keyword>
<feature type="binding site" evidence="6">
    <location>
        <position position="39"/>
    </location>
    <ligand>
        <name>Fe cation</name>
        <dbReference type="ChEBI" id="CHEBI:24875"/>
        <label>1</label>
    </ligand>
</feature>
<feature type="binding site" evidence="6">
    <location>
        <position position="67"/>
    </location>
    <ligand>
        <name>Fe cation</name>
        <dbReference type="ChEBI" id="CHEBI:24875"/>
        <label>2</label>
    </ligand>
</feature>
<comment type="caution">
    <text evidence="7">The sequence shown here is derived from an EMBL/GenBank/DDBJ whole genome shotgun (WGS) entry which is preliminary data.</text>
</comment>
<dbReference type="RefSeq" id="WP_037237079.1">
    <property type="nucleotide sequence ID" value="NZ_JAEMUK010000005.1"/>
</dbReference>
<feature type="binding site" evidence="6">
    <location>
        <position position="178"/>
    </location>
    <ligand>
        <name>Fe cation</name>
        <dbReference type="ChEBI" id="CHEBI:24875"/>
        <label>2</label>
    </ligand>
</feature>
<dbReference type="AlphaFoldDB" id="A0A8I1KKU3"/>
<feature type="active site" description="Proton donor" evidence="5">
    <location>
        <position position="68"/>
    </location>
</feature>
<dbReference type="InterPro" id="IPR029052">
    <property type="entry name" value="Metallo-depent_PP-like"/>
</dbReference>
<dbReference type="NCBIfam" id="TIGR00282">
    <property type="entry name" value="TIGR00282 family metallophosphoesterase"/>
    <property type="match status" value="1"/>
</dbReference>
<evidence type="ECO:0000256" key="2">
    <source>
        <dbReference type="ARBA" id="ARBA00022801"/>
    </source>
</evidence>
<feature type="binding site" evidence="6">
    <location>
        <position position="39"/>
    </location>
    <ligand>
        <name>Fe cation</name>
        <dbReference type="ChEBI" id="CHEBI:24875"/>
        <label>2</label>
    </ligand>
</feature>
<keyword evidence="2" id="KW-0378">Hydrolase</keyword>
<keyword evidence="3" id="KW-0408">Iron</keyword>
<gene>
    <name evidence="7" type="ORF">JDN41_02225</name>
</gene>
<organism evidence="7 8">
    <name type="scientific">Rhodomicrobium udaipurense</name>
    <dbReference type="NCBI Taxonomy" id="1202716"/>
    <lineage>
        <taxon>Bacteria</taxon>
        <taxon>Pseudomonadati</taxon>
        <taxon>Pseudomonadota</taxon>
        <taxon>Alphaproteobacteria</taxon>
        <taxon>Hyphomicrobiales</taxon>
        <taxon>Hyphomicrobiaceae</taxon>
        <taxon>Rhodomicrobium</taxon>
    </lineage>
</organism>
<evidence type="ECO:0000313" key="8">
    <source>
        <dbReference type="Proteomes" id="UP000623250"/>
    </source>
</evidence>
<name>A0A8I1KKU3_9HYPH</name>
<feature type="binding site" evidence="6">
    <location>
        <position position="40"/>
    </location>
    <ligand>
        <name>Fe cation</name>
        <dbReference type="ChEBI" id="CHEBI:24875"/>
        <label>1</label>
    </ligand>
</feature>
<proteinExistence type="inferred from homology"/>
<dbReference type="FunFam" id="3.60.21.10:FF:000016">
    <property type="entry name" value="Putative metallophosphoesterase"/>
    <property type="match status" value="1"/>
</dbReference>
<evidence type="ECO:0000256" key="6">
    <source>
        <dbReference type="PIRSR" id="PIRSR004789-51"/>
    </source>
</evidence>